<feature type="region of interest" description="Disordered" evidence="1">
    <location>
        <begin position="197"/>
        <end position="365"/>
    </location>
</feature>
<accession>A0AAN7BBH0</accession>
<evidence type="ECO:0008006" key="4">
    <source>
        <dbReference type="Google" id="ProtNLM"/>
    </source>
</evidence>
<dbReference type="Proteomes" id="UP001301769">
    <property type="component" value="Unassembled WGS sequence"/>
</dbReference>
<feature type="compositionally biased region" description="Basic and acidic residues" evidence="1">
    <location>
        <begin position="715"/>
        <end position="726"/>
    </location>
</feature>
<proteinExistence type="predicted"/>
<gene>
    <name evidence="2" type="ORF">QBC37DRAFT_414020</name>
</gene>
<feature type="compositionally biased region" description="Polar residues" evidence="1">
    <location>
        <begin position="197"/>
        <end position="214"/>
    </location>
</feature>
<keyword evidence="3" id="KW-1185">Reference proteome</keyword>
<name>A0AAN7BBH0_9PEZI</name>
<feature type="compositionally biased region" description="Low complexity" evidence="1">
    <location>
        <begin position="661"/>
        <end position="686"/>
    </location>
</feature>
<feature type="region of interest" description="Disordered" evidence="1">
    <location>
        <begin position="140"/>
        <end position="166"/>
    </location>
</feature>
<feature type="compositionally biased region" description="Basic and acidic residues" evidence="1">
    <location>
        <begin position="420"/>
        <end position="433"/>
    </location>
</feature>
<organism evidence="2 3">
    <name type="scientific">Rhypophila decipiens</name>
    <dbReference type="NCBI Taxonomy" id="261697"/>
    <lineage>
        <taxon>Eukaryota</taxon>
        <taxon>Fungi</taxon>
        <taxon>Dikarya</taxon>
        <taxon>Ascomycota</taxon>
        <taxon>Pezizomycotina</taxon>
        <taxon>Sordariomycetes</taxon>
        <taxon>Sordariomycetidae</taxon>
        <taxon>Sordariales</taxon>
        <taxon>Naviculisporaceae</taxon>
        <taxon>Rhypophila</taxon>
    </lineage>
</organism>
<evidence type="ECO:0000256" key="1">
    <source>
        <dbReference type="SAM" id="MobiDB-lite"/>
    </source>
</evidence>
<feature type="compositionally biased region" description="Low complexity" evidence="1">
    <location>
        <begin position="700"/>
        <end position="712"/>
    </location>
</feature>
<feature type="region of interest" description="Disordered" evidence="1">
    <location>
        <begin position="548"/>
        <end position="579"/>
    </location>
</feature>
<feature type="compositionally biased region" description="Low complexity" evidence="1">
    <location>
        <begin position="554"/>
        <end position="564"/>
    </location>
</feature>
<dbReference type="EMBL" id="MU858057">
    <property type="protein sequence ID" value="KAK4217823.1"/>
    <property type="molecule type" value="Genomic_DNA"/>
</dbReference>
<protein>
    <recommendedName>
        <fullName evidence="4">SH3 domain-containing protein</fullName>
    </recommendedName>
</protein>
<sequence length="760" mass="81379">MANDIHNLVLGPFRDVFSKGNQALENAVKSECDPMAKAAQGLVNNAERALKKMEPVCQKQFNEYQSVFIDALKENDDVSHFREQLHDMLWDLDDALEVDGFDPEIYTKLQALVRTAALKMSDIVVRMKLENPIRLETPITPISERPRTPSIVISPSAGSPMEAKAGPIQGWEEGEETAAARMEDETSSPKAQTLLEQAVSPSPTIETPTIQLQRVPSEPQEDPWRGPASESLTLQIRSLGTGDAMVQRRPRISPGGQYDGEPVSPLTPDNEAATPPFKHSPSSSRDNIVSPIDEDPRNSFVLPSGMLTSVAVSQEHGDQPSPQTSKIGQERQLDELASPSSIYSDYDGGAKDTTDDTGSSGKIVVVPDAEGLIPVDGQFDAGVHSSVQKQPSDQHPTVIVIDSYPRSRSGVQRPPPPNSPRKEGSSSSRRDYNDAPLPTLDLSPGSRITNVSFRAEYNGEWAVGWDSTSNKKGLFLMDCVKMEMPTGEDANFFRAMGGDKGGFDSGFIGIGIGRKRGRSASASSGIGLNNEGGGLSGLSAVARWKFSGPGGSSSGTTTSSGTSTLKKEKDRTGFSFGSAATGGSNEASLPWLKFEKGEVITGVCFPHPQHWCWAGYNSKNKWGIFPRAFMAPGTLLEEAPSNLLQLLHKEGNVRSHHRQNSTGSGSWVQSPSSPSSPPGSGMATGSASLFSRISSKGLGLRRLSSGPGSSNSNKTENDDWARRPSDVTEPTPESPSGSFYSPGSTGSGSTSTRSPRPSLY</sequence>
<reference evidence="2" key="2">
    <citation type="submission" date="2023-05" db="EMBL/GenBank/DDBJ databases">
        <authorList>
            <consortium name="Lawrence Berkeley National Laboratory"/>
            <person name="Steindorff A."/>
            <person name="Hensen N."/>
            <person name="Bonometti L."/>
            <person name="Westerberg I."/>
            <person name="Brannstrom I.O."/>
            <person name="Guillou S."/>
            <person name="Cros-Aarteil S."/>
            <person name="Calhoun S."/>
            <person name="Haridas S."/>
            <person name="Kuo A."/>
            <person name="Mondo S."/>
            <person name="Pangilinan J."/>
            <person name="Riley R."/>
            <person name="Labutti K."/>
            <person name="Andreopoulos B."/>
            <person name="Lipzen A."/>
            <person name="Chen C."/>
            <person name="Yanf M."/>
            <person name="Daum C."/>
            <person name="Ng V."/>
            <person name="Clum A."/>
            <person name="Ohm R."/>
            <person name="Martin F."/>
            <person name="Silar P."/>
            <person name="Natvig D."/>
            <person name="Lalanne C."/>
            <person name="Gautier V."/>
            <person name="Ament-Velasquez S.L."/>
            <person name="Kruys A."/>
            <person name="Hutchinson M.I."/>
            <person name="Powell A.J."/>
            <person name="Barry K."/>
            <person name="Miller A.N."/>
            <person name="Grigoriev I.V."/>
            <person name="Debuchy R."/>
            <person name="Gladieux P."/>
            <person name="Thoren M.H."/>
            <person name="Johannesson H."/>
        </authorList>
    </citation>
    <scope>NUCLEOTIDE SEQUENCE</scope>
    <source>
        <strain evidence="2">PSN293</strain>
    </source>
</reference>
<comment type="caution">
    <text evidence="2">The sequence shown here is derived from an EMBL/GenBank/DDBJ whole genome shotgun (WGS) entry which is preliminary data.</text>
</comment>
<feature type="region of interest" description="Disordered" evidence="1">
    <location>
        <begin position="653"/>
        <end position="686"/>
    </location>
</feature>
<feature type="region of interest" description="Disordered" evidence="1">
    <location>
        <begin position="700"/>
        <end position="760"/>
    </location>
</feature>
<reference evidence="2" key="1">
    <citation type="journal article" date="2023" name="Mol. Phylogenet. Evol.">
        <title>Genome-scale phylogeny and comparative genomics of the fungal order Sordariales.</title>
        <authorList>
            <person name="Hensen N."/>
            <person name="Bonometti L."/>
            <person name="Westerberg I."/>
            <person name="Brannstrom I.O."/>
            <person name="Guillou S."/>
            <person name="Cros-Aarteil S."/>
            <person name="Calhoun S."/>
            <person name="Haridas S."/>
            <person name="Kuo A."/>
            <person name="Mondo S."/>
            <person name="Pangilinan J."/>
            <person name="Riley R."/>
            <person name="LaButti K."/>
            <person name="Andreopoulos B."/>
            <person name="Lipzen A."/>
            <person name="Chen C."/>
            <person name="Yan M."/>
            <person name="Daum C."/>
            <person name="Ng V."/>
            <person name="Clum A."/>
            <person name="Steindorff A."/>
            <person name="Ohm R.A."/>
            <person name="Martin F."/>
            <person name="Silar P."/>
            <person name="Natvig D.O."/>
            <person name="Lalanne C."/>
            <person name="Gautier V."/>
            <person name="Ament-Velasquez S.L."/>
            <person name="Kruys A."/>
            <person name="Hutchinson M.I."/>
            <person name="Powell A.J."/>
            <person name="Barry K."/>
            <person name="Miller A.N."/>
            <person name="Grigoriev I.V."/>
            <person name="Debuchy R."/>
            <person name="Gladieux P."/>
            <person name="Hiltunen Thoren M."/>
            <person name="Johannesson H."/>
        </authorList>
    </citation>
    <scope>NUCLEOTIDE SEQUENCE</scope>
    <source>
        <strain evidence="2">PSN293</strain>
    </source>
</reference>
<dbReference type="AlphaFoldDB" id="A0AAN7BBH0"/>
<feature type="region of interest" description="Disordered" evidence="1">
    <location>
        <begin position="403"/>
        <end position="443"/>
    </location>
</feature>
<evidence type="ECO:0000313" key="3">
    <source>
        <dbReference type="Proteomes" id="UP001301769"/>
    </source>
</evidence>
<evidence type="ECO:0000313" key="2">
    <source>
        <dbReference type="EMBL" id="KAK4217823.1"/>
    </source>
</evidence>
<feature type="compositionally biased region" description="Low complexity" evidence="1">
    <location>
        <begin position="734"/>
        <end position="760"/>
    </location>
</feature>